<dbReference type="AlphaFoldDB" id="A0A811KUR5"/>
<keyword evidence="1" id="KW-0812">Transmembrane</keyword>
<dbReference type="InterPro" id="IPR019428">
    <property type="entry name" value="7TM_GPCR_serpentine_rcpt_Str"/>
</dbReference>
<dbReference type="Proteomes" id="UP000659654">
    <property type="component" value="Unassembled WGS sequence"/>
</dbReference>
<accession>A0A811KUR5</accession>
<feature type="transmembrane region" description="Helical" evidence="1">
    <location>
        <begin position="110"/>
        <end position="136"/>
    </location>
</feature>
<dbReference type="EMBL" id="CAJFDI010000003">
    <property type="protein sequence ID" value="CAD5219065.1"/>
    <property type="molecule type" value="Genomic_DNA"/>
</dbReference>
<comment type="caution">
    <text evidence="2">The sequence shown here is derived from an EMBL/GenBank/DDBJ whole genome shotgun (WGS) entry which is preliminary data.</text>
</comment>
<proteinExistence type="predicted"/>
<gene>
    <name evidence="2" type="ORF">BXYJ_LOCUS5492</name>
</gene>
<feature type="transmembrane region" description="Helical" evidence="1">
    <location>
        <begin position="191"/>
        <end position="215"/>
    </location>
</feature>
<evidence type="ECO:0000313" key="2">
    <source>
        <dbReference type="EMBL" id="CAD5219065.1"/>
    </source>
</evidence>
<keyword evidence="3" id="KW-1185">Reference proteome</keyword>
<dbReference type="Proteomes" id="UP000582659">
    <property type="component" value="Unassembled WGS sequence"/>
</dbReference>
<keyword evidence="1" id="KW-0472">Membrane</keyword>
<sequence>MEGPLRFAPWHYQILGMFVFCTVLALAITILPAQFFYRYYTMTTGGGMSKLNSFLLFSTSYCISIPLGIMAYFAYGYSATVRPGFNYGTLWYPEVPLPTVIYADTRHQYLILYFGIGGVVVTVCYQLVVLIGYKTVVAFNEQTRKFTTRAQSTQNQLTYFLIIQSIIPLFVSSGPNIFLITVSFFRVDPGILTTIIVDLMGLMPVCNPALSIVVIKPYRRAIFRALGKPDLSPTTVASVTVTSKR</sequence>
<dbReference type="Pfam" id="PF10326">
    <property type="entry name" value="7TM_GPCR_Str"/>
    <property type="match status" value="1"/>
</dbReference>
<dbReference type="PANTHER" id="PTHR22943">
    <property type="entry name" value="7-TRANSMEMBRANE DOMAIN RECEPTOR C.ELEGANS"/>
    <property type="match status" value="1"/>
</dbReference>
<dbReference type="OrthoDB" id="5819686at2759"/>
<protein>
    <submittedName>
        <fullName evidence="2">(pine wood nematode) hypothetical protein</fullName>
    </submittedName>
</protein>
<evidence type="ECO:0000313" key="3">
    <source>
        <dbReference type="Proteomes" id="UP000659654"/>
    </source>
</evidence>
<reference evidence="2" key="1">
    <citation type="submission" date="2020-09" db="EMBL/GenBank/DDBJ databases">
        <authorList>
            <person name="Kikuchi T."/>
        </authorList>
    </citation>
    <scope>NUCLEOTIDE SEQUENCE</scope>
    <source>
        <strain evidence="2">Ka4C1</strain>
    </source>
</reference>
<dbReference type="SUPFAM" id="SSF81321">
    <property type="entry name" value="Family A G protein-coupled receptor-like"/>
    <property type="match status" value="1"/>
</dbReference>
<name>A0A811KUR5_BURXY</name>
<evidence type="ECO:0000256" key="1">
    <source>
        <dbReference type="SAM" id="Phobius"/>
    </source>
</evidence>
<dbReference type="SMR" id="A0A811KUR5"/>
<feature type="transmembrane region" description="Helical" evidence="1">
    <location>
        <begin position="12"/>
        <end position="33"/>
    </location>
</feature>
<dbReference type="EMBL" id="CAJFCV020000003">
    <property type="protein sequence ID" value="CAG9103982.1"/>
    <property type="molecule type" value="Genomic_DNA"/>
</dbReference>
<feature type="transmembrane region" description="Helical" evidence="1">
    <location>
        <begin position="157"/>
        <end position="185"/>
    </location>
</feature>
<dbReference type="PANTHER" id="PTHR22943:SF248">
    <property type="entry name" value="SEVEN TM RECEPTOR"/>
    <property type="match status" value="1"/>
</dbReference>
<keyword evidence="1" id="KW-1133">Transmembrane helix</keyword>
<organism evidence="2 3">
    <name type="scientific">Bursaphelenchus xylophilus</name>
    <name type="common">Pinewood nematode worm</name>
    <name type="synonym">Aphelenchoides xylophilus</name>
    <dbReference type="NCBI Taxonomy" id="6326"/>
    <lineage>
        <taxon>Eukaryota</taxon>
        <taxon>Metazoa</taxon>
        <taxon>Ecdysozoa</taxon>
        <taxon>Nematoda</taxon>
        <taxon>Chromadorea</taxon>
        <taxon>Rhabditida</taxon>
        <taxon>Tylenchina</taxon>
        <taxon>Tylenchomorpha</taxon>
        <taxon>Aphelenchoidea</taxon>
        <taxon>Aphelenchoididae</taxon>
        <taxon>Bursaphelenchus</taxon>
    </lineage>
</organism>
<feature type="transmembrane region" description="Helical" evidence="1">
    <location>
        <begin position="54"/>
        <end position="75"/>
    </location>
</feature>